<proteinExistence type="predicted"/>
<dbReference type="Proteomes" id="UP001295684">
    <property type="component" value="Unassembled WGS sequence"/>
</dbReference>
<organism evidence="1 2">
    <name type="scientific">Euplotes crassus</name>
    <dbReference type="NCBI Taxonomy" id="5936"/>
    <lineage>
        <taxon>Eukaryota</taxon>
        <taxon>Sar</taxon>
        <taxon>Alveolata</taxon>
        <taxon>Ciliophora</taxon>
        <taxon>Intramacronucleata</taxon>
        <taxon>Spirotrichea</taxon>
        <taxon>Hypotrichia</taxon>
        <taxon>Euplotida</taxon>
        <taxon>Euplotidae</taxon>
        <taxon>Moneuplotes</taxon>
    </lineage>
</organism>
<dbReference type="InterPro" id="IPR035427">
    <property type="entry name" value="Tim10-like_dom_sf"/>
</dbReference>
<dbReference type="AlphaFoldDB" id="A0AAD1XYI2"/>
<dbReference type="EMBL" id="CAMPGE010024062">
    <property type="protein sequence ID" value="CAI2381928.1"/>
    <property type="molecule type" value="Genomic_DNA"/>
</dbReference>
<comment type="caution">
    <text evidence="1">The sequence shown here is derived from an EMBL/GenBank/DDBJ whole genome shotgun (WGS) entry which is preliminary data.</text>
</comment>
<dbReference type="SUPFAM" id="SSF144122">
    <property type="entry name" value="Tim10-like"/>
    <property type="match status" value="1"/>
</dbReference>
<protein>
    <submittedName>
        <fullName evidence="1">Uncharacterized protein</fullName>
    </submittedName>
</protein>
<sequence>MESYFKNSKPDASTVRNAPKKLFEECVPLCFPAGAQEYSDSMMQCAMNCKSKTSQTFLAFKEIYKERLQDDGYVINENSYKNSANPFEGMEGNPRLINAKKNFTVEISPPSRNYL</sequence>
<evidence type="ECO:0000313" key="1">
    <source>
        <dbReference type="EMBL" id="CAI2381928.1"/>
    </source>
</evidence>
<name>A0AAD1XYI2_EUPCR</name>
<gene>
    <name evidence="1" type="ORF">ECRASSUSDP1_LOCUS23394</name>
</gene>
<reference evidence="1" key="1">
    <citation type="submission" date="2023-07" db="EMBL/GenBank/DDBJ databases">
        <authorList>
            <consortium name="AG Swart"/>
            <person name="Singh M."/>
            <person name="Singh A."/>
            <person name="Seah K."/>
            <person name="Emmerich C."/>
        </authorList>
    </citation>
    <scope>NUCLEOTIDE SEQUENCE</scope>
    <source>
        <strain evidence="1">DP1</strain>
    </source>
</reference>
<accession>A0AAD1XYI2</accession>
<keyword evidence="2" id="KW-1185">Reference proteome</keyword>
<evidence type="ECO:0000313" key="2">
    <source>
        <dbReference type="Proteomes" id="UP001295684"/>
    </source>
</evidence>